<gene>
    <name evidence="1" type="ORF">C5167_018358</name>
</gene>
<dbReference type="EMBL" id="CM010716">
    <property type="protein sequence ID" value="RZC49936.1"/>
    <property type="molecule type" value="Genomic_DNA"/>
</dbReference>
<protein>
    <submittedName>
        <fullName evidence="1">Uncharacterized protein</fullName>
    </submittedName>
</protein>
<name>A0A4Y7IP98_PAPSO</name>
<evidence type="ECO:0000313" key="1">
    <source>
        <dbReference type="EMBL" id="RZC49936.1"/>
    </source>
</evidence>
<accession>A0A4Y7IP98</accession>
<dbReference type="Gramene" id="RZC49936">
    <property type="protein sequence ID" value="RZC49936"/>
    <property type="gene ID" value="C5167_018358"/>
</dbReference>
<proteinExistence type="predicted"/>
<organism evidence="1 2">
    <name type="scientific">Papaver somniferum</name>
    <name type="common">Opium poppy</name>
    <dbReference type="NCBI Taxonomy" id="3469"/>
    <lineage>
        <taxon>Eukaryota</taxon>
        <taxon>Viridiplantae</taxon>
        <taxon>Streptophyta</taxon>
        <taxon>Embryophyta</taxon>
        <taxon>Tracheophyta</taxon>
        <taxon>Spermatophyta</taxon>
        <taxon>Magnoliopsida</taxon>
        <taxon>Ranunculales</taxon>
        <taxon>Papaveraceae</taxon>
        <taxon>Papaveroideae</taxon>
        <taxon>Papaver</taxon>
    </lineage>
</organism>
<reference evidence="1 2" key="1">
    <citation type="journal article" date="2018" name="Science">
        <title>The opium poppy genome and morphinan production.</title>
        <authorList>
            <person name="Guo L."/>
            <person name="Winzer T."/>
            <person name="Yang X."/>
            <person name="Li Y."/>
            <person name="Ning Z."/>
            <person name="He Z."/>
            <person name="Teodor R."/>
            <person name="Lu Y."/>
            <person name="Bowser T.A."/>
            <person name="Graham I.A."/>
            <person name="Ye K."/>
        </authorList>
    </citation>
    <scope>NUCLEOTIDE SEQUENCE [LARGE SCALE GENOMIC DNA]</scope>
    <source>
        <strain evidence="2">cv. HN1</strain>
        <tissue evidence="1">Leaves</tissue>
    </source>
</reference>
<sequence>MMEEDLLEADRGFVAEGGGGDVEKDFRFKQNWPEDIVEAGMEEERAIQNIEGMGFELDGRDLGVELDLILR</sequence>
<dbReference type="AlphaFoldDB" id="A0A4Y7IP98"/>
<evidence type="ECO:0000313" key="2">
    <source>
        <dbReference type="Proteomes" id="UP000316621"/>
    </source>
</evidence>
<keyword evidence="2" id="KW-1185">Reference proteome</keyword>
<dbReference type="Proteomes" id="UP000316621">
    <property type="component" value="Chromosome 2"/>
</dbReference>